<reference evidence="2" key="1">
    <citation type="journal article" date="2019" name="Int. J. Syst. Evol. Microbiol.">
        <title>The Global Catalogue of Microorganisms (GCM) 10K type strain sequencing project: providing services to taxonomists for standard genome sequencing and annotation.</title>
        <authorList>
            <consortium name="The Broad Institute Genomics Platform"/>
            <consortium name="The Broad Institute Genome Sequencing Center for Infectious Disease"/>
            <person name="Wu L."/>
            <person name="Ma J."/>
        </authorList>
    </citation>
    <scope>NUCLEOTIDE SEQUENCE [LARGE SCALE GENOMIC DNA]</scope>
    <source>
        <strain evidence="2">KCTC 42182</strain>
    </source>
</reference>
<sequence length="121" mass="13383">MTRRYFTLTFKLPPGAQKIAAYTEVLEAAPRLGIASVSRRRSTLELSFLQQADCRRVAVAESAEAAIIAILRAGLKLDVEDGEVVKFDIMKSQRKVATGACLIFPVGSPHHRGLKRSRRCQ</sequence>
<comment type="caution">
    <text evidence="1">The sequence shown here is derived from an EMBL/GenBank/DDBJ whole genome shotgun (WGS) entry which is preliminary data.</text>
</comment>
<dbReference type="EMBL" id="JBHRYJ010000005">
    <property type="protein sequence ID" value="MFC3677774.1"/>
    <property type="molecule type" value="Genomic_DNA"/>
</dbReference>
<evidence type="ECO:0000313" key="1">
    <source>
        <dbReference type="EMBL" id="MFC3677774.1"/>
    </source>
</evidence>
<gene>
    <name evidence="1" type="ORF">ACFOOQ_19635</name>
</gene>
<dbReference type="Proteomes" id="UP001595711">
    <property type="component" value="Unassembled WGS sequence"/>
</dbReference>
<name>A0ABV7VJW4_9PROT</name>
<evidence type="ECO:0000313" key="2">
    <source>
        <dbReference type="Proteomes" id="UP001595711"/>
    </source>
</evidence>
<organism evidence="1 2">
    <name type="scientific">Ferrovibrio xuzhouensis</name>
    <dbReference type="NCBI Taxonomy" id="1576914"/>
    <lineage>
        <taxon>Bacteria</taxon>
        <taxon>Pseudomonadati</taxon>
        <taxon>Pseudomonadota</taxon>
        <taxon>Alphaproteobacteria</taxon>
        <taxon>Rhodospirillales</taxon>
        <taxon>Rhodospirillaceae</taxon>
        <taxon>Ferrovibrio</taxon>
    </lineage>
</organism>
<protein>
    <recommendedName>
        <fullName evidence="3">PII-like signaling protein</fullName>
    </recommendedName>
</protein>
<accession>A0ABV7VJW4</accession>
<proteinExistence type="predicted"/>
<keyword evidence="2" id="KW-1185">Reference proteome</keyword>
<dbReference type="RefSeq" id="WP_379729365.1">
    <property type="nucleotide sequence ID" value="NZ_JBHRYJ010000005.1"/>
</dbReference>
<evidence type="ECO:0008006" key="3">
    <source>
        <dbReference type="Google" id="ProtNLM"/>
    </source>
</evidence>